<gene>
    <name evidence="2" type="ORF">BKK80_29040</name>
</gene>
<reference evidence="2 3" key="1">
    <citation type="submission" date="2016-10" db="EMBL/GenBank/DDBJ databases">
        <title>Complete genome sequences of three Cupriavidus strains isolated from various Malaysian environments.</title>
        <authorList>
            <person name="Abdullah A.A.-A."/>
            <person name="Shafie N.A.H."/>
            <person name="Lau N.S."/>
        </authorList>
    </citation>
    <scope>NUCLEOTIDE SEQUENCE [LARGE SCALE GENOMIC DNA]</scope>
    <source>
        <strain evidence="2 3">USMAA1020</strain>
    </source>
</reference>
<organism evidence="2 3">
    <name type="scientific">Cupriavidus malaysiensis</name>
    <dbReference type="NCBI Taxonomy" id="367825"/>
    <lineage>
        <taxon>Bacteria</taxon>
        <taxon>Pseudomonadati</taxon>
        <taxon>Pseudomonadota</taxon>
        <taxon>Betaproteobacteria</taxon>
        <taxon>Burkholderiales</taxon>
        <taxon>Burkholderiaceae</taxon>
        <taxon>Cupriavidus</taxon>
    </lineage>
</organism>
<evidence type="ECO:0008006" key="4">
    <source>
        <dbReference type="Google" id="ProtNLM"/>
    </source>
</evidence>
<sequence>MPPPGSPQARALAGVAARSAGGPLAPDLRITLNFHPDRLHDGEPILRRLAVDGVYRSQFETGTSNGGLSAHPGGERWRWESRIFEGAYDGEPAAQRPKYGALDDRRGGTGGSPRFGSAHLRLRAEVLARCTFCFPDSFFEPAHFGVPGRMALLPLVAAARMRPDADLLDGYIEAHVHGPLRLADDVEALVLDPSFRGTEVEALAAGLPCAIEWHAGFRVHAEVLGAHPDYRGADVARLGRALARGGVLTPAMLGEAARSGAHDPQALKRVWHCLARFGHP</sequence>
<accession>A0ABM6FG54</accession>
<dbReference type="Proteomes" id="UP000177515">
    <property type="component" value="Chromosome 2"/>
</dbReference>
<proteinExistence type="predicted"/>
<protein>
    <recommendedName>
        <fullName evidence="4">DUF3626 domain-containing protein</fullName>
    </recommendedName>
</protein>
<evidence type="ECO:0000313" key="3">
    <source>
        <dbReference type="Proteomes" id="UP000177515"/>
    </source>
</evidence>
<dbReference type="Pfam" id="PF12294">
    <property type="entry name" value="DUF3626"/>
    <property type="match status" value="2"/>
</dbReference>
<name>A0ABM6FG54_9BURK</name>
<keyword evidence="3" id="KW-1185">Reference proteome</keyword>
<dbReference type="InterPro" id="IPR022074">
    <property type="entry name" value="DUF3626"/>
</dbReference>
<dbReference type="EMBL" id="CP017755">
    <property type="protein sequence ID" value="AOZ10906.1"/>
    <property type="molecule type" value="Genomic_DNA"/>
</dbReference>
<feature type="region of interest" description="Disordered" evidence="1">
    <location>
        <begin position="91"/>
        <end position="110"/>
    </location>
</feature>
<evidence type="ECO:0000256" key="1">
    <source>
        <dbReference type="SAM" id="MobiDB-lite"/>
    </source>
</evidence>
<evidence type="ECO:0000313" key="2">
    <source>
        <dbReference type="EMBL" id="AOZ10906.1"/>
    </source>
</evidence>